<comment type="subcellular location">
    <subcellularLocation>
        <location evidence="1">Cytoplasm</location>
    </subcellularLocation>
</comment>
<comment type="caution">
    <text evidence="12">Lacks conserved residue(s) required for the propagation of feature annotation.</text>
</comment>
<feature type="compositionally biased region" description="Polar residues" evidence="13">
    <location>
        <begin position="1065"/>
        <end position="1099"/>
    </location>
</feature>
<accession>A0A5S6Q8Z8</accession>
<evidence type="ECO:0000256" key="8">
    <source>
        <dbReference type="ARBA" id="ARBA00022801"/>
    </source>
</evidence>
<evidence type="ECO:0000256" key="6">
    <source>
        <dbReference type="ARBA" id="ARBA00022741"/>
    </source>
</evidence>
<dbReference type="SMART" id="SM00382">
    <property type="entry name" value="AAA"/>
    <property type="match status" value="1"/>
</dbReference>
<dbReference type="InterPro" id="IPR040812">
    <property type="entry name" value="UPF1_1B_dom"/>
</dbReference>
<organism evidence="15 16">
    <name type="scientific">Trichuris muris</name>
    <name type="common">Mouse whipworm</name>
    <dbReference type="NCBI Taxonomy" id="70415"/>
    <lineage>
        <taxon>Eukaryota</taxon>
        <taxon>Metazoa</taxon>
        <taxon>Ecdysozoa</taxon>
        <taxon>Nematoda</taxon>
        <taxon>Enoplea</taxon>
        <taxon>Dorylaimia</taxon>
        <taxon>Trichinellida</taxon>
        <taxon>Trichuridae</taxon>
        <taxon>Trichuris</taxon>
    </lineage>
</organism>
<comment type="similarity">
    <text evidence="2">Belongs to the DNA2/NAM7 helicase family.</text>
</comment>
<feature type="domain" description="Upf1" evidence="14">
    <location>
        <begin position="124"/>
        <end position="282"/>
    </location>
</feature>
<dbReference type="InterPro" id="IPR027417">
    <property type="entry name" value="P-loop_NTPase"/>
</dbReference>
<dbReference type="SUPFAM" id="SSF52540">
    <property type="entry name" value="P-loop containing nucleoside triphosphate hydrolases"/>
    <property type="match status" value="1"/>
</dbReference>
<dbReference type="Pfam" id="PF18141">
    <property type="entry name" value="UPF1_1B_dom"/>
    <property type="match status" value="1"/>
</dbReference>
<dbReference type="Proteomes" id="UP000046395">
    <property type="component" value="Unassembled WGS sequence"/>
</dbReference>
<name>A0A5S6Q8Z8_TRIMR</name>
<dbReference type="Gene3D" id="6.10.140.1240">
    <property type="match status" value="1"/>
</dbReference>
<evidence type="ECO:0000256" key="13">
    <source>
        <dbReference type="SAM" id="MobiDB-lite"/>
    </source>
</evidence>
<evidence type="ECO:0000256" key="4">
    <source>
        <dbReference type="ARBA" id="ARBA00022490"/>
    </source>
</evidence>
<dbReference type="FunFam" id="3.40.50.300:FF:000097">
    <property type="entry name" value="Regulator of nonsense transcripts 1"/>
    <property type="match status" value="1"/>
</dbReference>
<keyword evidence="6" id="KW-0547">Nucleotide-binding</keyword>
<dbReference type="InterPro" id="IPR041679">
    <property type="entry name" value="DNA2/NAM7-like_C"/>
</dbReference>
<dbReference type="PANTHER" id="PTHR10887">
    <property type="entry name" value="DNA2/NAM7 HELICASE FAMILY"/>
    <property type="match status" value="1"/>
</dbReference>
<dbReference type="InterPro" id="IPR041677">
    <property type="entry name" value="DNA2/NAM7_AAA_11"/>
</dbReference>
<keyword evidence="8" id="KW-0378">Hydrolase</keyword>
<keyword evidence="5 12" id="KW-0479">Metal-binding</keyword>
<dbReference type="CDD" id="cd18808">
    <property type="entry name" value="SF1_C_Upf1"/>
    <property type="match status" value="1"/>
</dbReference>
<feature type="region of interest" description="C4" evidence="12">
    <location>
        <begin position="193"/>
        <end position="223"/>
    </location>
</feature>
<dbReference type="CDD" id="cd18039">
    <property type="entry name" value="DEXXQc_UPF1"/>
    <property type="match status" value="1"/>
</dbReference>
<dbReference type="PANTHER" id="PTHR10887:SF364">
    <property type="entry name" value="REGULATOR OF NONSENSE TRANSCRIPTS 1"/>
    <property type="match status" value="1"/>
</dbReference>
<dbReference type="InterPro" id="IPR018999">
    <property type="entry name" value="UPF1_CH/ZBD"/>
</dbReference>
<dbReference type="PROSITE" id="PS51997">
    <property type="entry name" value="UPF1_CH_RICH"/>
    <property type="match status" value="1"/>
</dbReference>
<dbReference type="InterPro" id="IPR045055">
    <property type="entry name" value="DNA2/NAM7-like"/>
</dbReference>
<feature type="region of interest" description="Disordered" evidence="13">
    <location>
        <begin position="1053"/>
        <end position="1114"/>
    </location>
</feature>
<evidence type="ECO:0000313" key="15">
    <source>
        <dbReference type="Proteomes" id="UP000046395"/>
    </source>
</evidence>
<dbReference type="GO" id="GO:0003724">
    <property type="term" value="F:RNA helicase activity"/>
    <property type="evidence" value="ECO:0007669"/>
    <property type="project" value="InterPro"/>
</dbReference>
<dbReference type="GO" id="GO:0005737">
    <property type="term" value="C:cytoplasm"/>
    <property type="evidence" value="ECO:0007669"/>
    <property type="project" value="UniProtKB-SubCell"/>
</dbReference>
<dbReference type="InterPro" id="IPR047187">
    <property type="entry name" value="SF1_C_Upf1"/>
</dbReference>
<dbReference type="EC" id="3.6.4.12" evidence="3"/>
<evidence type="ECO:0000256" key="9">
    <source>
        <dbReference type="ARBA" id="ARBA00022806"/>
    </source>
</evidence>
<dbReference type="Pfam" id="PF09416">
    <property type="entry name" value="UPF1_Zn_bind"/>
    <property type="match status" value="1"/>
</dbReference>
<dbReference type="CDD" id="cd21400">
    <property type="entry name" value="ZBD_UPF1-like"/>
    <property type="match status" value="1"/>
</dbReference>
<dbReference type="CDD" id="cd21407">
    <property type="entry name" value="1B_UPF1-like"/>
    <property type="match status" value="1"/>
</dbReference>
<dbReference type="GO" id="GO:0016787">
    <property type="term" value="F:hydrolase activity"/>
    <property type="evidence" value="ECO:0007669"/>
    <property type="project" value="UniProtKB-KW"/>
</dbReference>
<dbReference type="GO" id="GO:0003723">
    <property type="term" value="F:RNA binding"/>
    <property type="evidence" value="ECO:0007669"/>
    <property type="project" value="InterPro"/>
</dbReference>
<dbReference type="InterPro" id="IPR003593">
    <property type="entry name" value="AAA+_ATPase"/>
</dbReference>
<proteinExistence type="inferred from homology"/>
<dbReference type="WBParaSite" id="TMUE_1000003437.1">
    <property type="protein sequence ID" value="TMUE_1000003437.1"/>
    <property type="gene ID" value="WBGene00285247"/>
</dbReference>
<dbReference type="AlphaFoldDB" id="A0A5S6Q8Z8"/>
<evidence type="ECO:0000256" key="1">
    <source>
        <dbReference type="ARBA" id="ARBA00004496"/>
    </source>
</evidence>
<dbReference type="GO" id="GO:0003678">
    <property type="term" value="F:DNA helicase activity"/>
    <property type="evidence" value="ECO:0007669"/>
    <property type="project" value="UniProtKB-EC"/>
</dbReference>
<keyword evidence="7 12" id="KW-0863">Zinc-finger</keyword>
<evidence type="ECO:0000313" key="16">
    <source>
        <dbReference type="WBParaSite" id="TMUE_1000003437.1"/>
    </source>
</evidence>
<sequence length="1267" mass="141487">MQFPQRSEPFDEAHHSFAIVRLSAKSVPLRCWEGQNYFAHEMSDYDRFESRAAPSTSSYEGDGRIPFTGATQDSDYDYDFTIPSQMDLSQTDACIEGNAASSRPQSQDAASTQVDSMAVNPLAAVNLPEHACRYCGIYDPKYVLNCNQCKKWFCNGRLKSSAGSHIINHLVRSRHKEVTLHQEGPLGETILECYNCGCRNVFVLGFVAAKSESVIVLLCRQPCAAQTALKELNWEGGHWKPLIQDRAFLTWLVKMPSVSEQTRARQITPLQMNRLEEFWKEKPDATLEDIENPSIDEEPQRVLIKYESASHYQSILSPLITLEAEYDRKMKEAQTQDNVTVRWDIGLNKKHVAFFKLTKVTEGDMKLMQGDELCLKCTFAGYTWSGVGHVIKIPDSHSDTVGLEMKIGTGVPSDVTHGFSVDFVWKSTSFDRMRNALARLVTIETSVSEPIYYRILGIETEDVAMKIPLPKRFSVSGLPELNHSQVFAVRTVLQRPISLIQGPPGTGKTVTSATIVHHLARIYSSPVLVCAPSNIAVDQLAEKIHRTGLRVVRLCAKSREAIESPVSFLSLHYQIRFLHGEEELGKLLQLRDETGELSSTDEMRFRTLRNKCERDLLRNADVVCCTCVGAGDPRISQMQFRCVLIDESTQATEPECMVPVVNGCRQLILVGDHCQLGPVVMCKKAARAGLNQSLFERLVLLGIRPIRLQVQYRMHPALSAFPSDVFYEGSLQNGVTEAERTLSGFDFNWPEAHSPMFFWLSMGQEEISGSGTSYLNRTEAANIEKLATKFLKLGARPDQIGIITPYEGQRAFIVQYMQFAGTLNKKLYLDIEVASVDAFQGREKDFILLSCVRSNDNLGIGFLNDPRRLNVALTRARFGLIIVGNPKVLARQQLWQNLLVFYKEHHLLVEGSLNALKESAVQFVRTNIQLNSRGGPDIDGGKDVQNVKNRYTHGARPIPKLPSSMPPSCRPYRPLNDPLGMIMPEHFTTALAASAMNIPLPINMFLPQVPPVNPMMNQQQRALRSAAIAKAKSRWQQGSSVTSPITGAMMADSRQIHQARDSRPQRSTSNAMSSSHLQSAATSRMSQPFHLSQGMTPSPSAAPISQGASEMSQDQMMDDMLRSQLETMMLSQDMSYTNSSLAMMQPSGSDSLEGKTVGCLAWRLADRLAVSPFRKWQPKQVPTWFPSFYRFSPGQKIGVFEEKAVEFADLQFLPKLPICSAPLPGLVESLRFGVQAVKTVCVVFMAQCFALLCVPSVRTCEKFILTC</sequence>
<dbReference type="GO" id="GO:0005524">
    <property type="term" value="F:ATP binding"/>
    <property type="evidence" value="ECO:0007669"/>
    <property type="project" value="UniProtKB-KW"/>
</dbReference>
<protein>
    <recommendedName>
        <fullName evidence="3">DNA helicase</fullName>
        <ecNumber evidence="3">3.6.4.12</ecNumber>
    </recommendedName>
</protein>
<evidence type="ECO:0000256" key="2">
    <source>
        <dbReference type="ARBA" id="ARBA00007913"/>
    </source>
</evidence>
<dbReference type="Pfam" id="PF13087">
    <property type="entry name" value="AAA_12"/>
    <property type="match status" value="1"/>
</dbReference>
<evidence type="ECO:0000256" key="5">
    <source>
        <dbReference type="ARBA" id="ARBA00022723"/>
    </source>
</evidence>
<keyword evidence="15" id="KW-1185">Reference proteome</keyword>
<evidence type="ECO:0000256" key="12">
    <source>
        <dbReference type="PROSITE-ProRule" id="PRU01341"/>
    </source>
</evidence>
<evidence type="ECO:0000256" key="10">
    <source>
        <dbReference type="ARBA" id="ARBA00022833"/>
    </source>
</evidence>
<reference evidence="16" key="1">
    <citation type="submission" date="2019-12" db="UniProtKB">
        <authorList>
            <consortium name="WormBaseParasite"/>
        </authorList>
    </citation>
    <scope>IDENTIFICATION</scope>
</reference>
<evidence type="ECO:0000256" key="11">
    <source>
        <dbReference type="ARBA" id="ARBA00022840"/>
    </source>
</evidence>
<dbReference type="Gene3D" id="3.40.50.300">
    <property type="entry name" value="P-loop containing nucleotide triphosphate hydrolases"/>
    <property type="match status" value="2"/>
</dbReference>
<evidence type="ECO:0000256" key="7">
    <source>
        <dbReference type="ARBA" id="ARBA00022771"/>
    </source>
</evidence>
<keyword evidence="9" id="KW-0347">Helicase</keyword>
<feature type="compositionally biased region" description="Basic and acidic residues" evidence="13">
    <location>
        <begin position="1054"/>
        <end position="1064"/>
    </location>
</feature>
<keyword evidence="4" id="KW-0963">Cytoplasm</keyword>
<dbReference type="GO" id="GO:0008270">
    <property type="term" value="F:zinc ion binding"/>
    <property type="evidence" value="ECO:0007669"/>
    <property type="project" value="UniProtKB-UniRule"/>
</dbReference>
<dbReference type="STRING" id="70415.A0A5S6Q8Z8"/>
<dbReference type="GO" id="GO:0000184">
    <property type="term" value="P:nuclear-transcribed mRNA catabolic process, nonsense-mediated decay"/>
    <property type="evidence" value="ECO:0007669"/>
    <property type="project" value="InterPro"/>
</dbReference>
<dbReference type="Gene3D" id="2.40.30.230">
    <property type="match status" value="1"/>
</dbReference>
<dbReference type="Pfam" id="PF13086">
    <property type="entry name" value="AAA_11"/>
    <property type="match status" value="2"/>
</dbReference>
<evidence type="ECO:0000259" key="14">
    <source>
        <dbReference type="PROSITE" id="PS51997"/>
    </source>
</evidence>
<evidence type="ECO:0000256" key="3">
    <source>
        <dbReference type="ARBA" id="ARBA00012551"/>
    </source>
</evidence>
<keyword evidence="10 12" id="KW-0862">Zinc</keyword>
<keyword evidence="11" id="KW-0067">ATP-binding</keyword>